<sequence>MEHVARDGNFKIVEECSLPLTGKRVVQRIITDLCVLDITTEGLRLAELAPDVTVEDVRARTQPEIICG</sequence>
<dbReference type="Pfam" id="PF01144">
    <property type="entry name" value="CoA_trans"/>
    <property type="match status" value="1"/>
</dbReference>
<protein>
    <recommendedName>
        <fullName evidence="4">Succinyl-CoA--3-ketoacid-CoA transferase</fullName>
    </recommendedName>
</protein>
<organism evidence="2 3">
    <name type="scientific">Streptomyces gougerotii</name>
    <dbReference type="NCBI Taxonomy" id="53448"/>
    <lineage>
        <taxon>Bacteria</taxon>
        <taxon>Bacillati</taxon>
        <taxon>Actinomycetota</taxon>
        <taxon>Actinomycetes</taxon>
        <taxon>Kitasatosporales</taxon>
        <taxon>Streptomycetaceae</taxon>
        <taxon>Streptomyces</taxon>
        <taxon>Streptomyces diastaticus group</taxon>
    </lineage>
</organism>
<dbReference type="InterPro" id="IPR037171">
    <property type="entry name" value="NagB/RpiA_transferase-like"/>
</dbReference>
<gene>
    <name evidence="2" type="ORF">Sgou_44720</name>
</gene>
<dbReference type="PANTHER" id="PTHR13707">
    <property type="entry name" value="KETOACID-COENZYME A TRANSFERASE"/>
    <property type="match status" value="1"/>
</dbReference>
<dbReference type="InterPro" id="IPR004165">
    <property type="entry name" value="CoA_trans_fam_I"/>
</dbReference>
<dbReference type="Proteomes" id="UP000480804">
    <property type="component" value="Unassembled WGS sequence"/>
</dbReference>
<dbReference type="PANTHER" id="PTHR13707:SF60">
    <property type="entry name" value="ACETATE COA-TRANSFERASE SUBUNIT ALPHA"/>
    <property type="match status" value="1"/>
</dbReference>
<keyword evidence="1" id="KW-0808">Transferase</keyword>
<dbReference type="SUPFAM" id="SSF100950">
    <property type="entry name" value="NagB/RpiA/CoA transferase-like"/>
    <property type="match status" value="1"/>
</dbReference>
<dbReference type="EMBL" id="BLLO01000023">
    <property type="protein sequence ID" value="GFH79802.1"/>
    <property type="molecule type" value="Genomic_DNA"/>
</dbReference>
<evidence type="ECO:0000313" key="2">
    <source>
        <dbReference type="EMBL" id="GFH79802.1"/>
    </source>
</evidence>
<keyword evidence="3" id="KW-1185">Reference proteome</keyword>
<comment type="caution">
    <text evidence="2">The sequence shown here is derived from an EMBL/GenBank/DDBJ whole genome shotgun (WGS) entry which is preliminary data.</text>
</comment>
<name>A0ABQ1DB70_9ACTN</name>
<reference evidence="2 3" key="1">
    <citation type="submission" date="2020-02" db="EMBL/GenBank/DDBJ databases">
        <title>Whole genome shotgun sequence of Streptomyces gougerotii NBRC 13043.</title>
        <authorList>
            <person name="Ichikawa N."/>
            <person name="Komaki H."/>
            <person name="Tamura T."/>
        </authorList>
    </citation>
    <scope>NUCLEOTIDE SEQUENCE [LARGE SCALE GENOMIC DNA]</scope>
    <source>
        <strain evidence="2 3">NBRC 13043</strain>
    </source>
</reference>
<evidence type="ECO:0000313" key="3">
    <source>
        <dbReference type="Proteomes" id="UP000480804"/>
    </source>
</evidence>
<dbReference type="Gene3D" id="3.40.1080.10">
    <property type="entry name" value="Glutaconate Coenzyme A-transferase"/>
    <property type="match status" value="1"/>
</dbReference>
<accession>A0ABQ1DB70</accession>
<evidence type="ECO:0000256" key="1">
    <source>
        <dbReference type="ARBA" id="ARBA00022679"/>
    </source>
</evidence>
<evidence type="ECO:0008006" key="4">
    <source>
        <dbReference type="Google" id="ProtNLM"/>
    </source>
</evidence>
<proteinExistence type="predicted"/>